<organism evidence="5">
    <name type="scientific">Haemonchus placei</name>
    <name type="common">Barber's pole worm</name>
    <dbReference type="NCBI Taxonomy" id="6290"/>
    <lineage>
        <taxon>Eukaryota</taxon>
        <taxon>Metazoa</taxon>
        <taxon>Ecdysozoa</taxon>
        <taxon>Nematoda</taxon>
        <taxon>Chromadorea</taxon>
        <taxon>Rhabditida</taxon>
        <taxon>Rhabditina</taxon>
        <taxon>Rhabditomorpha</taxon>
        <taxon>Strongyloidea</taxon>
        <taxon>Trichostrongylidae</taxon>
        <taxon>Haemonchus</taxon>
    </lineage>
</organism>
<dbReference type="InterPro" id="IPR021922">
    <property type="entry name" value="Par3/HAL_N"/>
</dbReference>
<sequence length="88" mass="9896">MKRRVTVHFGDVRVVVPCQNENTTVAELAEAAIVRYKKATGKVRIRLLTHSCFLCLLFLFEGCLITKSVGWLALLCGTEKICKNLLLM</sequence>
<evidence type="ECO:0000313" key="5">
    <source>
        <dbReference type="WBParaSite" id="HPLM_0000959201-mRNA-1"/>
    </source>
</evidence>
<reference evidence="5" key="1">
    <citation type="submission" date="2017-02" db="UniProtKB">
        <authorList>
            <consortium name="WormBaseParasite"/>
        </authorList>
    </citation>
    <scope>IDENTIFICATION</scope>
</reference>
<reference evidence="3 4" key="2">
    <citation type="submission" date="2018-11" db="EMBL/GenBank/DDBJ databases">
        <authorList>
            <consortium name="Pathogen Informatics"/>
        </authorList>
    </citation>
    <scope>NUCLEOTIDE SEQUENCE [LARGE SCALE GENOMIC DNA]</scope>
    <source>
        <strain evidence="3 4">MHpl1</strain>
    </source>
</reference>
<dbReference type="STRING" id="6290.A0A0N4WFR9"/>
<dbReference type="OrthoDB" id="6264899at2759"/>
<feature type="transmembrane region" description="Helical" evidence="1">
    <location>
        <begin position="47"/>
        <end position="74"/>
    </location>
</feature>
<keyword evidence="1" id="KW-0812">Transmembrane</keyword>
<dbReference type="EMBL" id="UZAF01017098">
    <property type="protein sequence ID" value="VDO37885.1"/>
    <property type="molecule type" value="Genomic_DNA"/>
</dbReference>
<dbReference type="Gene3D" id="3.10.20.90">
    <property type="entry name" value="Phosphatidylinositol 3-kinase Catalytic Subunit, Chain A, domain 1"/>
    <property type="match status" value="1"/>
</dbReference>
<evidence type="ECO:0000256" key="1">
    <source>
        <dbReference type="SAM" id="Phobius"/>
    </source>
</evidence>
<dbReference type="OMA" id="FEGCLIT"/>
<dbReference type="AlphaFoldDB" id="A0A0N4WFR9"/>
<evidence type="ECO:0000259" key="2">
    <source>
        <dbReference type="Pfam" id="PF12053"/>
    </source>
</evidence>
<keyword evidence="1" id="KW-0472">Membrane</keyword>
<evidence type="ECO:0000313" key="4">
    <source>
        <dbReference type="Proteomes" id="UP000268014"/>
    </source>
</evidence>
<dbReference type="WBParaSite" id="HPLM_0000959201-mRNA-1">
    <property type="protein sequence ID" value="HPLM_0000959201-mRNA-1"/>
    <property type="gene ID" value="HPLM_0000959201"/>
</dbReference>
<keyword evidence="1" id="KW-1133">Transmembrane helix</keyword>
<gene>
    <name evidence="3" type="ORF">HPLM_LOCUS9584</name>
</gene>
<evidence type="ECO:0000313" key="3">
    <source>
        <dbReference type="EMBL" id="VDO37885.1"/>
    </source>
</evidence>
<protein>
    <submittedName>
        <fullName evidence="5">Par3_HAL_N_term domain-containing protein</fullName>
    </submittedName>
</protein>
<proteinExistence type="predicted"/>
<accession>A0A0N4WFR9</accession>
<dbReference type="Proteomes" id="UP000268014">
    <property type="component" value="Unassembled WGS sequence"/>
</dbReference>
<dbReference type="Pfam" id="PF12053">
    <property type="entry name" value="Par3_HAL_N_term"/>
    <property type="match status" value="1"/>
</dbReference>
<feature type="domain" description="Par3/HAL N-terminal" evidence="2">
    <location>
        <begin position="4"/>
        <end position="42"/>
    </location>
</feature>
<keyword evidence="4" id="KW-1185">Reference proteome</keyword>
<name>A0A0N4WFR9_HAEPC</name>